<proteinExistence type="predicted"/>
<dbReference type="InterPro" id="IPR036866">
    <property type="entry name" value="RibonucZ/Hydroxyglut_hydro"/>
</dbReference>
<dbReference type="PANTHER" id="PTHR46504:SF2">
    <property type="entry name" value="TRNASE Z TRZ1"/>
    <property type="match status" value="1"/>
</dbReference>
<organism evidence="1 2">
    <name type="scientific">Rosistilla ulvae</name>
    <dbReference type="NCBI Taxonomy" id="1930277"/>
    <lineage>
        <taxon>Bacteria</taxon>
        <taxon>Pseudomonadati</taxon>
        <taxon>Planctomycetota</taxon>
        <taxon>Planctomycetia</taxon>
        <taxon>Pirellulales</taxon>
        <taxon>Pirellulaceae</taxon>
        <taxon>Rosistilla</taxon>
    </lineage>
</organism>
<reference evidence="1 2" key="1">
    <citation type="submission" date="2019-02" db="EMBL/GenBank/DDBJ databases">
        <title>Deep-cultivation of Planctomycetes and their phenomic and genomic characterization uncovers novel biology.</title>
        <authorList>
            <person name="Wiegand S."/>
            <person name="Jogler M."/>
            <person name="Boedeker C."/>
            <person name="Pinto D."/>
            <person name="Vollmers J."/>
            <person name="Rivas-Marin E."/>
            <person name="Kohn T."/>
            <person name="Peeters S.H."/>
            <person name="Heuer A."/>
            <person name="Rast P."/>
            <person name="Oberbeckmann S."/>
            <person name="Bunk B."/>
            <person name="Jeske O."/>
            <person name="Meyerdierks A."/>
            <person name="Storesund J.E."/>
            <person name="Kallscheuer N."/>
            <person name="Luecker S."/>
            <person name="Lage O.M."/>
            <person name="Pohl T."/>
            <person name="Merkel B.J."/>
            <person name="Hornburger P."/>
            <person name="Mueller R.-W."/>
            <person name="Bruemmer F."/>
            <person name="Labrenz M."/>
            <person name="Spormann A.M."/>
            <person name="Op den Camp H."/>
            <person name="Overmann J."/>
            <person name="Amann R."/>
            <person name="Jetten M.S.M."/>
            <person name="Mascher T."/>
            <person name="Medema M.H."/>
            <person name="Devos D.P."/>
            <person name="Kaster A.-K."/>
            <person name="Ovreas L."/>
            <person name="Rohde M."/>
            <person name="Galperin M.Y."/>
            <person name="Jogler C."/>
        </authorList>
    </citation>
    <scope>NUCLEOTIDE SEQUENCE [LARGE SCALE GENOMIC DNA]</scope>
    <source>
        <strain evidence="1 2">EC9</strain>
    </source>
</reference>
<evidence type="ECO:0000313" key="1">
    <source>
        <dbReference type="EMBL" id="QDS87913.1"/>
    </source>
</evidence>
<dbReference type="RefSeq" id="WP_145344626.1">
    <property type="nucleotide sequence ID" value="NZ_CP036261.1"/>
</dbReference>
<dbReference type="AlphaFoldDB" id="A0A517LZ60"/>
<dbReference type="KEGG" id="ruv:EC9_20960"/>
<dbReference type="OrthoDB" id="9800940at2"/>
<dbReference type="PANTHER" id="PTHR46504">
    <property type="entry name" value="TRNASE Z TRZ1"/>
    <property type="match status" value="1"/>
</dbReference>
<gene>
    <name evidence="1" type="ORF">EC9_20960</name>
</gene>
<dbReference type="Gene3D" id="3.60.15.10">
    <property type="entry name" value="Ribonuclease Z/Hydroxyacylglutathione hydrolase-like"/>
    <property type="match status" value="1"/>
</dbReference>
<accession>A0A517LZ60</accession>
<dbReference type="Proteomes" id="UP000319557">
    <property type="component" value="Chromosome"/>
</dbReference>
<evidence type="ECO:0000313" key="2">
    <source>
        <dbReference type="Proteomes" id="UP000319557"/>
    </source>
</evidence>
<sequence length="279" mass="32167">MFENIPLRKCQHAGLTIEGYSRAAVQTCWRIPELKCGFDLGVQPWDFMGTPTWFVSHTHLDHIAALAVYVSRRRMMKMDPPVIYLPAGSIDQCLAMLRCFTRLDKGAMPCELLPANPGDEIELSRELVVNVFPTRHTIESVGFMVSERRKKLKEEFQGLQGTEIRDLRMKGVEVSHETRMPILAYTGDTQPRGLDENPEVFDCKILIAEMTFIAADHRKEKIHKHGHMHLDDWVARKDRFNNELIIASHFSTRYSDQQIRRMVEKKLPGLLGGRLNLWL</sequence>
<dbReference type="SUPFAM" id="SSF56281">
    <property type="entry name" value="Metallo-hydrolase/oxidoreductase"/>
    <property type="match status" value="1"/>
</dbReference>
<name>A0A517LZ60_9BACT</name>
<dbReference type="EMBL" id="CP036261">
    <property type="protein sequence ID" value="QDS87913.1"/>
    <property type="molecule type" value="Genomic_DNA"/>
</dbReference>
<protein>
    <submittedName>
        <fullName evidence="1">Ribonuclease Z</fullName>
    </submittedName>
</protein>
<keyword evidence="2" id="KW-1185">Reference proteome</keyword>